<dbReference type="STRING" id="447.Lboz_2014"/>
<dbReference type="Proteomes" id="UP000054695">
    <property type="component" value="Unassembled WGS sequence"/>
</dbReference>
<sequence>MSWFENIMSIMDGINLEKHHALPWNFPDYLNIGCNRGAQWVCHDFEEDHFNLVLMEFV</sequence>
<dbReference type="OrthoDB" id="8593353at2"/>
<protein>
    <submittedName>
        <fullName evidence="1">Uncharacterized protein</fullName>
    </submittedName>
</protein>
<gene>
    <name evidence="1" type="ORF">Lboz_2014</name>
</gene>
<evidence type="ECO:0000313" key="1">
    <source>
        <dbReference type="EMBL" id="KTC73368.1"/>
    </source>
</evidence>
<comment type="caution">
    <text evidence="1">The sequence shown here is derived from an EMBL/GenBank/DDBJ whole genome shotgun (WGS) entry which is preliminary data.</text>
</comment>
<dbReference type="EMBL" id="LNXU01000019">
    <property type="protein sequence ID" value="KTC73368.1"/>
    <property type="molecule type" value="Genomic_DNA"/>
</dbReference>
<keyword evidence="2" id="KW-1185">Reference proteome</keyword>
<organism evidence="1 2">
    <name type="scientific">Legionella bozemanae</name>
    <name type="common">Fluoribacter bozemanae</name>
    <dbReference type="NCBI Taxonomy" id="447"/>
    <lineage>
        <taxon>Bacteria</taxon>
        <taxon>Pseudomonadati</taxon>
        <taxon>Pseudomonadota</taxon>
        <taxon>Gammaproteobacteria</taxon>
        <taxon>Legionellales</taxon>
        <taxon>Legionellaceae</taxon>
        <taxon>Legionella</taxon>
    </lineage>
</organism>
<dbReference type="AlphaFoldDB" id="A0A0W0RQM2"/>
<reference evidence="1 2" key="1">
    <citation type="submission" date="2015-11" db="EMBL/GenBank/DDBJ databases">
        <title>Genomic analysis of 38 Legionella species identifies large and diverse effector repertoires.</title>
        <authorList>
            <person name="Burstein D."/>
            <person name="Amaro F."/>
            <person name="Zusman T."/>
            <person name="Lifshitz Z."/>
            <person name="Cohen O."/>
            <person name="Gilbert J.A."/>
            <person name="Pupko T."/>
            <person name="Shuman H.A."/>
            <person name="Segal G."/>
        </authorList>
    </citation>
    <scope>NUCLEOTIDE SEQUENCE [LARGE SCALE GENOMIC DNA]</scope>
    <source>
        <strain evidence="1 2">WIGA</strain>
    </source>
</reference>
<evidence type="ECO:0000313" key="2">
    <source>
        <dbReference type="Proteomes" id="UP000054695"/>
    </source>
</evidence>
<dbReference type="RefSeq" id="WP_154669242.1">
    <property type="nucleotide sequence ID" value="NZ_CAAAIY010000010.1"/>
</dbReference>
<accession>A0A0W0RQM2</accession>
<proteinExistence type="predicted"/>
<name>A0A0W0RQM2_LEGBO</name>
<dbReference type="PATRIC" id="fig|447.4.peg.2142"/>